<proteinExistence type="predicted"/>
<dbReference type="AlphaFoldDB" id="L8HCM0"/>
<keyword evidence="1" id="KW-1133">Transmembrane helix</keyword>
<sequence length="260" mass="28464">MPWIRQRVLVVALLAVALGLFALAYVLPWYRITETDVPYPTWDSNTTAATVVFTLYTGYWSGIARTIHHRTNASTTKSWSESPATDTVQDQLWTAGLVEGTMALGFLVLLAVALKCDRRASWRSGRRRRGVLLSVIVAVCACLAWLGFWLGLSQTLALDGSLCPDAAYATLSADGGRHPNQGPHQEGWCTNFAGRRSHVGAFNSGFAWGPLSGWWLALVGAVVFAAVPLGECLLWRQEEALLQDASYLLPLLPQNYSTSH</sequence>
<dbReference type="RefSeq" id="XP_004352084.1">
    <property type="nucleotide sequence ID" value="XM_004352032.1"/>
</dbReference>
<reference evidence="2 3" key="1">
    <citation type="journal article" date="2013" name="Genome Biol.">
        <title>Genome of Acanthamoeba castellanii highlights extensive lateral gene transfer and early evolution of tyrosine kinase signaling.</title>
        <authorList>
            <person name="Clarke M."/>
            <person name="Lohan A.J."/>
            <person name="Liu B."/>
            <person name="Lagkouvardos I."/>
            <person name="Roy S."/>
            <person name="Zafar N."/>
            <person name="Bertelli C."/>
            <person name="Schilde C."/>
            <person name="Kianianmomeni A."/>
            <person name="Burglin T.R."/>
            <person name="Frech C."/>
            <person name="Turcotte B."/>
            <person name="Kopec K.O."/>
            <person name="Synnott J.M."/>
            <person name="Choo C."/>
            <person name="Paponov I."/>
            <person name="Finkler A."/>
            <person name="Soon Heng Tan C."/>
            <person name="Hutchins A.P."/>
            <person name="Weinmeier T."/>
            <person name="Rattei T."/>
            <person name="Chu J.S."/>
            <person name="Gimenez G."/>
            <person name="Irimia M."/>
            <person name="Rigden D.J."/>
            <person name="Fitzpatrick D.A."/>
            <person name="Lorenzo-Morales J."/>
            <person name="Bateman A."/>
            <person name="Chiu C.H."/>
            <person name="Tang P."/>
            <person name="Hegemann P."/>
            <person name="Fromm H."/>
            <person name="Raoult D."/>
            <person name="Greub G."/>
            <person name="Miranda-Saavedra D."/>
            <person name="Chen N."/>
            <person name="Nash P."/>
            <person name="Ginger M.L."/>
            <person name="Horn M."/>
            <person name="Schaap P."/>
            <person name="Caler L."/>
            <person name="Loftus B."/>
        </authorList>
    </citation>
    <scope>NUCLEOTIDE SEQUENCE [LARGE SCALE GENOMIC DNA]</scope>
    <source>
        <strain evidence="2 3">Neff</strain>
    </source>
</reference>
<keyword evidence="1" id="KW-0472">Membrane</keyword>
<protein>
    <submittedName>
        <fullName evidence="2">Uncharacterized protein</fullName>
    </submittedName>
</protein>
<keyword evidence="3" id="KW-1185">Reference proteome</keyword>
<keyword evidence="1" id="KW-0812">Transmembrane</keyword>
<feature type="transmembrane region" description="Helical" evidence="1">
    <location>
        <begin position="214"/>
        <end position="235"/>
    </location>
</feature>
<organism evidence="2 3">
    <name type="scientific">Acanthamoeba castellanii (strain ATCC 30010 / Neff)</name>
    <dbReference type="NCBI Taxonomy" id="1257118"/>
    <lineage>
        <taxon>Eukaryota</taxon>
        <taxon>Amoebozoa</taxon>
        <taxon>Discosea</taxon>
        <taxon>Longamoebia</taxon>
        <taxon>Centramoebida</taxon>
        <taxon>Acanthamoebidae</taxon>
        <taxon>Acanthamoeba</taxon>
    </lineage>
</organism>
<evidence type="ECO:0000256" key="1">
    <source>
        <dbReference type="SAM" id="Phobius"/>
    </source>
</evidence>
<dbReference type="PANTHER" id="PTHR38736">
    <property type="entry name" value="TRANSMEMBRANE PROTEIN-RELATED"/>
    <property type="match status" value="1"/>
</dbReference>
<dbReference type="EMBL" id="KB007868">
    <property type="protein sequence ID" value="ELR22945.1"/>
    <property type="molecule type" value="Genomic_DNA"/>
</dbReference>
<feature type="transmembrane region" description="Helical" evidence="1">
    <location>
        <begin position="130"/>
        <end position="152"/>
    </location>
</feature>
<feature type="transmembrane region" description="Helical" evidence="1">
    <location>
        <begin position="92"/>
        <end position="114"/>
    </location>
</feature>
<dbReference type="GeneID" id="14923910"/>
<evidence type="ECO:0000313" key="2">
    <source>
        <dbReference type="EMBL" id="ELR22945.1"/>
    </source>
</evidence>
<accession>L8HCM0</accession>
<evidence type="ECO:0000313" key="3">
    <source>
        <dbReference type="Proteomes" id="UP000011083"/>
    </source>
</evidence>
<gene>
    <name evidence="2" type="ORF">ACA1_036350</name>
</gene>
<dbReference type="Proteomes" id="UP000011083">
    <property type="component" value="Unassembled WGS sequence"/>
</dbReference>
<dbReference type="PANTHER" id="PTHR38736:SF3">
    <property type="entry name" value="TRANSMEMBRANE PROTEIN"/>
    <property type="match status" value="1"/>
</dbReference>
<name>L8HCM0_ACACF</name>
<dbReference type="VEuPathDB" id="AmoebaDB:ACA1_036350"/>
<dbReference type="KEGG" id="acan:ACA1_036350"/>